<feature type="domain" description="Sulfatase N-terminal" evidence="5">
    <location>
        <begin position="23"/>
        <end position="319"/>
    </location>
</feature>
<dbReference type="PROSITE" id="PS00523">
    <property type="entry name" value="SULFATASE_1"/>
    <property type="match status" value="1"/>
</dbReference>
<name>A0A382BQ78_9ZZZZ</name>
<accession>A0A382BQ78</accession>
<dbReference type="Pfam" id="PF00884">
    <property type="entry name" value="Sulfatase"/>
    <property type="match status" value="1"/>
</dbReference>
<comment type="similarity">
    <text evidence="1">Belongs to the sulfatase family.</text>
</comment>
<feature type="non-terminal residue" evidence="6">
    <location>
        <position position="426"/>
    </location>
</feature>
<dbReference type="InterPro" id="IPR000917">
    <property type="entry name" value="Sulfatase_N"/>
</dbReference>
<gene>
    <name evidence="6" type="ORF">METZ01_LOCUS168844</name>
</gene>
<dbReference type="InterPro" id="IPR024607">
    <property type="entry name" value="Sulfatase_CS"/>
</dbReference>
<dbReference type="InterPro" id="IPR017850">
    <property type="entry name" value="Alkaline_phosphatase_core_sf"/>
</dbReference>
<dbReference type="InterPro" id="IPR050738">
    <property type="entry name" value="Sulfatase"/>
</dbReference>
<dbReference type="PANTHER" id="PTHR42693:SF53">
    <property type="entry name" value="ENDO-4-O-SULFATASE"/>
    <property type="match status" value="1"/>
</dbReference>
<dbReference type="Gene3D" id="3.40.720.10">
    <property type="entry name" value="Alkaline Phosphatase, subunit A"/>
    <property type="match status" value="1"/>
</dbReference>
<protein>
    <recommendedName>
        <fullName evidence="5">Sulfatase N-terminal domain-containing protein</fullName>
    </recommendedName>
</protein>
<keyword evidence="3" id="KW-0378">Hydrolase</keyword>
<dbReference type="GO" id="GO:0004065">
    <property type="term" value="F:arylsulfatase activity"/>
    <property type="evidence" value="ECO:0007669"/>
    <property type="project" value="TreeGrafter"/>
</dbReference>
<evidence type="ECO:0000256" key="3">
    <source>
        <dbReference type="ARBA" id="ARBA00022801"/>
    </source>
</evidence>
<evidence type="ECO:0000259" key="5">
    <source>
        <dbReference type="Pfam" id="PF00884"/>
    </source>
</evidence>
<evidence type="ECO:0000313" key="6">
    <source>
        <dbReference type="EMBL" id="SVB15990.1"/>
    </source>
</evidence>
<evidence type="ECO:0000256" key="4">
    <source>
        <dbReference type="ARBA" id="ARBA00022837"/>
    </source>
</evidence>
<dbReference type="CDD" id="cd16151">
    <property type="entry name" value="sulfatase_like"/>
    <property type="match status" value="1"/>
</dbReference>
<reference evidence="6" key="1">
    <citation type="submission" date="2018-05" db="EMBL/GenBank/DDBJ databases">
        <authorList>
            <person name="Lanie J.A."/>
            <person name="Ng W.-L."/>
            <person name="Kazmierczak K.M."/>
            <person name="Andrzejewski T.M."/>
            <person name="Davidsen T.M."/>
            <person name="Wayne K.J."/>
            <person name="Tettelin H."/>
            <person name="Glass J.I."/>
            <person name="Rusch D."/>
            <person name="Podicherti R."/>
            <person name="Tsui H.-C.T."/>
            <person name="Winkler M.E."/>
        </authorList>
    </citation>
    <scope>NUCLEOTIDE SEQUENCE</scope>
</reference>
<dbReference type="PANTHER" id="PTHR42693">
    <property type="entry name" value="ARYLSULFATASE FAMILY MEMBER"/>
    <property type="match status" value="1"/>
</dbReference>
<sequence length="426" mass="46860">MNCLFLFAFLLSLTLLGQAAERPNVILMMADDLGYETLSANGGTPYKTPHLDKLAANGLRFTNCVAQPVCTPTRVKIMTGRYNFRNYKTFGILDPREKTFGHVMRDAGYKTCIVGKWQLGRDRKLPGHFGFDEYCLWWLENKSSRYGNVGELIQNGKVLPGGKGEYGPDVVSAFMLDFISRNKEGPFFCYYPMILTHSPFVATPDTDKDAPKGSSLDRMVDMVAYTDKIVGQVVAHLDKLGLRENTVILYTGDNGTGRGVVGAKVGKHDWPGAKGSNMSEMGMRVPLVVNCPAGGVSGKVLDDPIDFSDMLPTFAELGGGKLPKGVTIDGHSFAGRLTGRKDYKPREWAYVSYYGKGRGTATHFARDVRYKLYEGGYLYDFHKDPAHAKPIDSATADSAARAARTKLAAVLKQMKSQFAEGDKYTG</sequence>
<proteinExistence type="inferred from homology"/>
<dbReference type="SUPFAM" id="SSF53649">
    <property type="entry name" value="Alkaline phosphatase-like"/>
    <property type="match status" value="1"/>
</dbReference>
<dbReference type="GO" id="GO:0046872">
    <property type="term" value="F:metal ion binding"/>
    <property type="evidence" value="ECO:0007669"/>
    <property type="project" value="UniProtKB-KW"/>
</dbReference>
<keyword evidence="4" id="KW-0106">Calcium</keyword>
<dbReference type="EMBL" id="UINC01030879">
    <property type="protein sequence ID" value="SVB15990.1"/>
    <property type="molecule type" value="Genomic_DNA"/>
</dbReference>
<evidence type="ECO:0000256" key="2">
    <source>
        <dbReference type="ARBA" id="ARBA00022723"/>
    </source>
</evidence>
<dbReference type="AlphaFoldDB" id="A0A382BQ78"/>
<evidence type="ECO:0000256" key="1">
    <source>
        <dbReference type="ARBA" id="ARBA00008779"/>
    </source>
</evidence>
<organism evidence="6">
    <name type="scientific">marine metagenome</name>
    <dbReference type="NCBI Taxonomy" id="408172"/>
    <lineage>
        <taxon>unclassified sequences</taxon>
        <taxon>metagenomes</taxon>
        <taxon>ecological metagenomes</taxon>
    </lineage>
</organism>
<keyword evidence="2" id="KW-0479">Metal-binding</keyword>